<feature type="domain" description="CheB-type methylesterase" evidence="10">
    <location>
        <begin position="237"/>
        <end position="445"/>
    </location>
</feature>
<proteinExistence type="inferred from homology"/>
<evidence type="ECO:0000256" key="6">
    <source>
        <dbReference type="PROSITE-ProRule" id="PRU00050"/>
    </source>
</evidence>
<dbReference type="GO" id="GO:0006935">
    <property type="term" value="P:chemotaxis"/>
    <property type="evidence" value="ECO:0007669"/>
    <property type="project" value="UniProtKB-UniRule"/>
</dbReference>
<reference evidence="11 12" key="1">
    <citation type="journal article" date="2014" name="PLoS Genet.">
        <title>Phylogenetically driven sequencing of extremely halophilic archaea reveals strategies for static and dynamic osmo-response.</title>
        <authorList>
            <person name="Becker E.A."/>
            <person name="Seitzer P.M."/>
            <person name="Tritt A."/>
            <person name="Larsen D."/>
            <person name="Krusor M."/>
            <person name="Yao A.I."/>
            <person name="Wu D."/>
            <person name="Madern D."/>
            <person name="Eisen J.A."/>
            <person name="Darling A.E."/>
            <person name="Facciotti M.T."/>
        </authorList>
    </citation>
    <scope>NUCLEOTIDE SEQUENCE [LARGE SCALE GENOMIC DNA]</scope>
    <source>
        <strain evidence="11 12">JCM 10990</strain>
    </source>
</reference>
<comment type="function">
    <text evidence="5">Involved in chemotaxis. Part of a chemotaxis signal transduction system that modulates chemotaxis in response to various stimuli. Catalyzes the demethylation of specific methylglutamate residues introduced into the chemoreceptors (methyl-accepting chemotaxis proteins or MCP) by CheR. Also mediates the irreversible deamidation of specific glutamine residues to glutamic acid.</text>
</comment>
<comment type="domain">
    <text evidence="5">Contains a C-terminal catalytic domain, and an N-terminal region which modulates catalytic activity.</text>
</comment>
<dbReference type="GO" id="GO:0005737">
    <property type="term" value="C:cytoplasm"/>
    <property type="evidence" value="ECO:0007669"/>
    <property type="project" value="UniProtKB-SubCell"/>
</dbReference>
<dbReference type="OrthoDB" id="2857at2157"/>
<dbReference type="Gene3D" id="3.40.50.180">
    <property type="entry name" value="Methylesterase CheB, C-terminal domain"/>
    <property type="match status" value="1"/>
</dbReference>
<evidence type="ECO:0000256" key="4">
    <source>
        <dbReference type="ARBA" id="ARBA00048267"/>
    </source>
</evidence>
<feature type="active site" evidence="5 6">
    <location>
        <position position="249"/>
    </location>
</feature>
<dbReference type="PROSITE" id="PS50110">
    <property type="entry name" value="RESPONSE_REGULATORY"/>
    <property type="match status" value="1"/>
</dbReference>
<dbReference type="EMBL" id="AOIN01000060">
    <property type="protein sequence ID" value="ELY98882.1"/>
    <property type="molecule type" value="Genomic_DNA"/>
</dbReference>
<comment type="catalytic activity">
    <reaction evidence="5">
        <text>L-glutaminyl-[protein] + H2O = L-glutamyl-[protein] + NH4(+)</text>
        <dbReference type="Rhea" id="RHEA:16441"/>
        <dbReference type="Rhea" id="RHEA-COMP:10207"/>
        <dbReference type="Rhea" id="RHEA-COMP:10208"/>
        <dbReference type="ChEBI" id="CHEBI:15377"/>
        <dbReference type="ChEBI" id="CHEBI:28938"/>
        <dbReference type="ChEBI" id="CHEBI:29973"/>
        <dbReference type="ChEBI" id="CHEBI:30011"/>
        <dbReference type="EC" id="3.5.1.44"/>
    </reaction>
</comment>
<dbReference type="EC" id="3.1.1.61" evidence="5"/>
<dbReference type="GO" id="GO:0008984">
    <property type="term" value="F:protein-glutamate methylesterase activity"/>
    <property type="evidence" value="ECO:0007669"/>
    <property type="project" value="UniProtKB-UniRule"/>
</dbReference>
<dbReference type="SMART" id="SM00448">
    <property type="entry name" value="REC"/>
    <property type="match status" value="1"/>
</dbReference>
<comment type="caution">
    <text evidence="11">The sequence shown here is derived from an EMBL/GenBank/DDBJ whole genome shotgun (WGS) entry which is preliminary data.</text>
</comment>
<dbReference type="InterPro" id="IPR011006">
    <property type="entry name" value="CheY-like_superfamily"/>
</dbReference>
<dbReference type="CDD" id="cd17541">
    <property type="entry name" value="REC_CheB-like"/>
    <property type="match status" value="1"/>
</dbReference>
<keyword evidence="5 7" id="KW-0597">Phosphoprotein</keyword>
<evidence type="ECO:0000256" key="2">
    <source>
        <dbReference type="ARBA" id="ARBA00022500"/>
    </source>
</evidence>
<dbReference type="AlphaFoldDB" id="M0ALU0"/>
<dbReference type="InterPro" id="IPR008248">
    <property type="entry name" value="CheB-like"/>
</dbReference>
<feature type="modified residue" description="4-aspartylphosphate" evidence="5 7">
    <location>
        <position position="52"/>
    </location>
</feature>
<dbReference type="Gene3D" id="3.40.50.2300">
    <property type="match status" value="1"/>
</dbReference>
<dbReference type="Proteomes" id="UP000011693">
    <property type="component" value="Unassembled WGS sequence"/>
</dbReference>
<dbReference type="STRING" id="1227492.C482_11413"/>
<dbReference type="InterPro" id="IPR001789">
    <property type="entry name" value="Sig_transdc_resp-reg_receiver"/>
</dbReference>
<evidence type="ECO:0000313" key="12">
    <source>
        <dbReference type="Proteomes" id="UP000011693"/>
    </source>
</evidence>
<sequence length="458" mass="46488">MTRVLVVDDSRFMRTVIGNALTEAGYEVETATNGVEAVDAATEFEPAVVTMDVEMPEMNGIEAVERIMAQNPTLILMLSAYTDEGTDATLDALERGAIEFLPKPDGSGSRNIAHLADDVVEAVDDLADADVSALALARASASAYATSSTLESATGSSASATTPVGTGSGSGSPAGSTKTARSGAAGPTGVAASTQGPSSNSGTDTDTDADTGADADADSWSTSAPAEDDRTVPDEIASTTAPVIVIGASTGGPKIAERLFAQLPHTLEATVLIVQHMPPEFTGRFAARLDSHSEYAVREAADGDRVGPGEALVAPGDLHLQVTDAYATDSTAGESRDESVGTTLEVTLDDGPRRHGLRPAIDETMETAATHVSGPLCGVVLTGMGSDGAAGIEAIADAGGYTIAQNEATSPVFGIPCQAIETGRVETVAPDDAIVPAIVDTFAETTNQNGGDTASDTR</sequence>
<gene>
    <name evidence="5" type="primary">cheB</name>
    <name evidence="11" type="ORF">C482_11413</name>
</gene>
<organism evidence="11 12">
    <name type="scientific">Natrialba chahannaoensis JCM 10990</name>
    <dbReference type="NCBI Taxonomy" id="1227492"/>
    <lineage>
        <taxon>Archaea</taxon>
        <taxon>Methanobacteriati</taxon>
        <taxon>Methanobacteriota</taxon>
        <taxon>Stenosarchaea group</taxon>
        <taxon>Halobacteria</taxon>
        <taxon>Halobacteriales</taxon>
        <taxon>Natrialbaceae</taxon>
        <taxon>Natrialba</taxon>
    </lineage>
</organism>
<dbReference type="PANTHER" id="PTHR42872">
    <property type="entry name" value="PROTEIN-GLUTAMATE METHYLESTERASE/PROTEIN-GLUTAMINE GLUTAMINASE"/>
    <property type="match status" value="1"/>
</dbReference>
<dbReference type="Pfam" id="PF00072">
    <property type="entry name" value="Response_reg"/>
    <property type="match status" value="1"/>
</dbReference>
<dbReference type="PANTHER" id="PTHR42872:SF6">
    <property type="entry name" value="PROTEIN-GLUTAMATE METHYLESTERASE_PROTEIN-GLUTAMINE GLUTAMINASE"/>
    <property type="match status" value="1"/>
</dbReference>
<comment type="subcellular location">
    <subcellularLocation>
        <location evidence="5">Cytoplasm</location>
    </subcellularLocation>
</comment>
<evidence type="ECO:0000256" key="5">
    <source>
        <dbReference type="HAMAP-Rule" id="MF_00099"/>
    </source>
</evidence>
<evidence type="ECO:0000256" key="8">
    <source>
        <dbReference type="SAM" id="MobiDB-lite"/>
    </source>
</evidence>
<dbReference type="Pfam" id="PF01339">
    <property type="entry name" value="CheB_methylest"/>
    <property type="match status" value="1"/>
</dbReference>
<dbReference type="HAMAP" id="MF_00099">
    <property type="entry name" value="CheB_chemtxs"/>
    <property type="match status" value="1"/>
</dbReference>
<keyword evidence="1 5" id="KW-0963">Cytoplasm</keyword>
<dbReference type="EC" id="3.5.1.44" evidence="5"/>
<dbReference type="PROSITE" id="PS50122">
    <property type="entry name" value="CHEB"/>
    <property type="match status" value="1"/>
</dbReference>
<dbReference type="CDD" id="cd16432">
    <property type="entry name" value="CheB_Rec"/>
    <property type="match status" value="1"/>
</dbReference>
<keyword evidence="12" id="KW-1185">Reference proteome</keyword>
<comment type="similarity">
    <text evidence="5">Belongs to the CheB family.</text>
</comment>
<dbReference type="PATRIC" id="fig|1227492.4.peg.2251"/>
<evidence type="ECO:0000259" key="9">
    <source>
        <dbReference type="PROSITE" id="PS50110"/>
    </source>
</evidence>
<comment type="catalytic activity">
    <reaction evidence="4 5">
        <text>[protein]-L-glutamate 5-O-methyl ester + H2O = L-glutamyl-[protein] + methanol + H(+)</text>
        <dbReference type="Rhea" id="RHEA:23236"/>
        <dbReference type="Rhea" id="RHEA-COMP:10208"/>
        <dbReference type="Rhea" id="RHEA-COMP:10311"/>
        <dbReference type="ChEBI" id="CHEBI:15377"/>
        <dbReference type="ChEBI" id="CHEBI:15378"/>
        <dbReference type="ChEBI" id="CHEBI:17790"/>
        <dbReference type="ChEBI" id="CHEBI:29973"/>
        <dbReference type="ChEBI" id="CHEBI:82795"/>
        <dbReference type="EC" id="3.1.1.61"/>
    </reaction>
</comment>
<dbReference type="RefSeq" id="WP_006167723.1">
    <property type="nucleotide sequence ID" value="NZ_AOIN01000060.1"/>
</dbReference>
<dbReference type="SUPFAM" id="SSF52172">
    <property type="entry name" value="CheY-like"/>
    <property type="match status" value="1"/>
</dbReference>
<feature type="region of interest" description="Disordered" evidence="8">
    <location>
        <begin position="147"/>
        <end position="236"/>
    </location>
</feature>
<comment type="PTM">
    <text evidence="5">Phosphorylated by CheA. Phosphorylation of the N-terminal regulatory domain activates the methylesterase activity.</text>
</comment>
<dbReference type="GO" id="GO:0050568">
    <property type="term" value="F:protein-glutamine glutaminase activity"/>
    <property type="evidence" value="ECO:0007669"/>
    <property type="project" value="UniProtKB-UniRule"/>
</dbReference>
<feature type="active site" evidence="5 6">
    <location>
        <position position="387"/>
    </location>
</feature>
<dbReference type="SUPFAM" id="SSF52738">
    <property type="entry name" value="Methylesterase CheB, C-terminal domain"/>
    <property type="match status" value="1"/>
</dbReference>
<evidence type="ECO:0000313" key="11">
    <source>
        <dbReference type="EMBL" id="ELY98882.1"/>
    </source>
</evidence>
<evidence type="ECO:0000256" key="7">
    <source>
        <dbReference type="PROSITE-ProRule" id="PRU00169"/>
    </source>
</evidence>
<feature type="compositionally biased region" description="Acidic residues" evidence="8">
    <location>
        <begin position="205"/>
        <end position="217"/>
    </location>
</feature>
<keyword evidence="3 5" id="KW-0378">Hydrolase</keyword>
<feature type="compositionally biased region" description="Low complexity" evidence="8">
    <location>
        <begin position="147"/>
        <end position="165"/>
    </location>
</feature>
<evidence type="ECO:0000259" key="10">
    <source>
        <dbReference type="PROSITE" id="PS50122"/>
    </source>
</evidence>
<dbReference type="InterPro" id="IPR035909">
    <property type="entry name" value="CheB_C"/>
</dbReference>
<dbReference type="GO" id="GO:0000156">
    <property type="term" value="F:phosphorelay response regulator activity"/>
    <property type="evidence" value="ECO:0007669"/>
    <property type="project" value="InterPro"/>
</dbReference>
<feature type="active site" evidence="5 6">
    <location>
        <position position="276"/>
    </location>
</feature>
<protein>
    <recommendedName>
        <fullName evidence="5">Protein-glutamate methylesterase/protein-glutamine glutaminase</fullName>
        <ecNumber evidence="5">3.1.1.61</ecNumber>
        <ecNumber evidence="5">3.5.1.44</ecNumber>
    </recommendedName>
</protein>
<name>M0ALU0_9EURY</name>
<feature type="domain" description="Response regulatory" evidence="9">
    <location>
        <begin position="3"/>
        <end position="118"/>
    </location>
</feature>
<evidence type="ECO:0000256" key="3">
    <source>
        <dbReference type="ARBA" id="ARBA00022801"/>
    </source>
</evidence>
<keyword evidence="2 5" id="KW-0145">Chemotaxis</keyword>
<evidence type="ECO:0000256" key="1">
    <source>
        <dbReference type="ARBA" id="ARBA00022490"/>
    </source>
</evidence>
<dbReference type="InterPro" id="IPR000673">
    <property type="entry name" value="Sig_transdc_resp-reg_Me-estase"/>
</dbReference>
<accession>M0ALU0</accession>
<dbReference type="NCBIfam" id="NF001965">
    <property type="entry name" value="PRK00742.1"/>
    <property type="match status" value="1"/>
</dbReference>